<dbReference type="InterPro" id="IPR023203">
    <property type="entry name" value="TTHA0068_sf"/>
</dbReference>
<dbReference type="RefSeq" id="WP_005857148.1">
    <property type="nucleotide sequence ID" value="NZ_AAYA01000003.1"/>
</dbReference>
<dbReference type="Pfam" id="PF03745">
    <property type="entry name" value="DUF309"/>
    <property type="match status" value="1"/>
</dbReference>
<dbReference type="EMBL" id="AAYA01000003">
    <property type="protein sequence ID" value="EBA09443.1"/>
    <property type="molecule type" value="Genomic_DNA"/>
</dbReference>
<name>A3K0X8_SAGS3</name>
<reference evidence="1 2" key="1">
    <citation type="submission" date="2006-06" db="EMBL/GenBank/DDBJ databases">
        <authorList>
            <person name="Moran M.A."/>
            <person name="Ferriera S."/>
            <person name="Johnson J."/>
            <person name="Kravitz S."/>
            <person name="Beeson K."/>
            <person name="Sutton G."/>
            <person name="Rogers Y.-H."/>
            <person name="Friedman R."/>
            <person name="Frazier M."/>
            <person name="Venter J.C."/>
        </authorList>
    </citation>
    <scope>NUCLEOTIDE SEQUENCE [LARGE SCALE GENOMIC DNA]</scope>
    <source>
        <strain evidence="1 2">E-37</strain>
    </source>
</reference>
<dbReference type="Gene3D" id="1.10.3450.10">
    <property type="entry name" value="TTHA0068-like"/>
    <property type="match status" value="1"/>
</dbReference>
<gene>
    <name evidence="1" type="ORF">SSE37_24414</name>
</gene>
<organism evidence="1 2">
    <name type="scientific">Sagittula stellata (strain ATCC 700073 / DSM 11524 / E-37)</name>
    <dbReference type="NCBI Taxonomy" id="388399"/>
    <lineage>
        <taxon>Bacteria</taxon>
        <taxon>Pseudomonadati</taxon>
        <taxon>Pseudomonadota</taxon>
        <taxon>Alphaproteobacteria</taxon>
        <taxon>Rhodobacterales</taxon>
        <taxon>Roseobacteraceae</taxon>
        <taxon>Sagittula</taxon>
    </lineage>
</organism>
<comment type="caution">
    <text evidence="1">The sequence shown here is derived from an EMBL/GenBank/DDBJ whole genome shotgun (WGS) entry which is preliminary data.</text>
</comment>
<dbReference type="SUPFAM" id="SSF140663">
    <property type="entry name" value="TTHA0068-like"/>
    <property type="match status" value="1"/>
</dbReference>
<evidence type="ECO:0000313" key="2">
    <source>
        <dbReference type="Proteomes" id="UP000005713"/>
    </source>
</evidence>
<sequence length="127" mass="14047">MSFVPYVPGRTPRPPDGAYDALKEVSVPLQACGAWHAGLRFYRDGAFWEAHEVWEAVWMAAPEKSAEKLMVQGVIQLANARLKRRMGRDAAADRLEEIAADLMREAWARGGEAVMGVMPSDSSICEL</sequence>
<evidence type="ECO:0008006" key="3">
    <source>
        <dbReference type="Google" id="ProtNLM"/>
    </source>
</evidence>
<accession>A3K0X8</accession>
<dbReference type="AlphaFoldDB" id="A3K0X8"/>
<dbReference type="InterPro" id="IPR005500">
    <property type="entry name" value="DUF309"/>
</dbReference>
<protein>
    <recommendedName>
        <fullName evidence="3">DUF309 domain-containing protein</fullName>
    </recommendedName>
</protein>
<keyword evidence="2" id="KW-1185">Reference proteome</keyword>
<dbReference type="eggNOG" id="COG1547">
    <property type="taxonomic scope" value="Bacteria"/>
</dbReference>
<evidence type="ECO:0000313" key="1">
    <source>
        <dbReference type="EMBL" id="EBA09443.1"/>
    </source>
</evidence>
<proteinExistence type="predicted"/>
<dbReference type="Proteomes" id="UP000005713">
    <property type="component" value="Unassembled WGS sequence"/>
</dbReference>
<dbReference type="OrthoDB" id="9799942at2"/>